<accession>A0A6J7EJ68</accession>
<dbReference type="InterPro" id="IPR050682">
    <property type="entry name" value="ModA/WtpA"/>
</dbReference>
<proteinExistence type="predicted"/>
<evidence type="ECO:0000313" key="3">
    <source>
        <dbReference type="EMBL" id="CAB4882171.1"/>
    </source>
</evidence>
<name>A0A6J7EJ68_9ZZZZ</name>
<dbReference type="NCBIfam" id="TIGR01256">
    <property type="entry name" value="modA"/>
    <property type="match status" value="1"/>
</dbReference>
<protein>
    <submittedName>
        <fullName evidence="3">Unannotated protein</fullName>
    </submittedName>
</protein>
<dbReference type="PANTHER" id="PTHR30632">
    <property type="entry name" value="MOLYBDATE-BINDING PERIPLASMIC PROTEIN"/>
    <property type="match status" value="1"/>
</dbReference>
<dbReference type="GO" id="GO:0046872">
    <property type="term" value="F:metal ion binding"/>
    <property type="evidence" value="ECO:0007669"/>
    <property type="project" value="UniProtKB-KW"/>
</dbReference>
<dbReference type="PROSITE" id="PS51257">
    <property type="entry name" value="PROKAR_LIPOPROTEIN"/>
    <property type="match status" value="1"/>
</dbReference>
<dbReference type="EMBL" id="CAFBLU010000044">
    <property type="protein sequence ID" value="CAB4882171.1"/>
    <property type="molecule type" value="Genomic_DNA"/>
</dbReference>
<dbReference type="PIRSF" id="PIRSF004846">
    <property type="entry name" value="ModA"/>
    <property type="match status" value="1"/>
</dbReference>
<dbReference type="SUPFAM" id="SSF53850">
    <property type="entry name" value="Periplasmic binding protein-like II"/>
    <property type="match status" value="1"/>
</dbReference>
<organism evidence="3">
    <name type="scientific">freshwater metagenome</name>
    <dbReference type="NCBI Taxonomy" id="449393"/>
    <lineage>
        <taxon>unclassified sequences</taxon>
        <taxon>metagenomes</taxon>
        <taxon>ecological metagenomes</taxon>
    </lineage>
</organism>
<dbReference type="PANTHER" id="PTHR30632:SF0">
    <property type="entry name" value="SULFATE-BINDING PROTEIN"/>
    <property type="match status" value="1"/>
</dbReference>
<sequence>MTCLRTSLVIGASFFVSACGGSATHPLAVSSATSLKVPVTGISALYPNTAVQLEFAGSDALATAIRSGRKPDVFLSASLKIPKQLAAEGLVGKPVVFARNRLVVAVRSGTTNIGSFSDLTKSGVSLAFGSPSVPIGAYADTILGRLPTAEAAAIRANVKTREPDAVSVAAKVTEGVVDAAILYASDVKASNGRLRAITIPAFLNPLTKCAAVVVNGTKYPVAAAAFIRSLLLPQSQQALRAAGFLPPSRGD</sequence>
<evidence type="ECO:0000256" key="2">
    <source>
        <dbReference type="ARBA" id="ARBA00022729"/>
    </source>
</evidence>
<reference evidence="3" key="1">
    <citation type="submission" date="2020-05" db="EMBL/GenBank/DDBJ databases">
        <authorList>
            <person name="Chiriac C."/>
            <person name="Salcher M."/>
            <person name="Ghai R."/>
            <person name="Kavagutti S V."/>
        </authorList>
    </citation>
    <scope>NUCLEOTIDE SEQUENCE</scope>
</reference>
<dbReference type="Pfam" id="PF13531">
    <property type="entry name" value="SBP_bac_11"/>
    <property type="match status" value="1"/>
</dbReference>
<dbReference type="InterPro" id="IPR005950">
    <property type="entry name" value="ModA"/>
</dbReference>
<keyword evidence="2" id="KW-0732">Signal</keyword>
<dbReference type="GO" id="GO:0030973">
    <property type="term" value="F:molybdate ion binding"/>
    <property type="evidence" value="ECO:0007669"/>
    <property type="project" value="TreeGrafter"/>
</dbReference>
<dbReference type="AlphaFoldDB" id="A0A6J7EJ68"/>
<dbReference type="Gene3D" id="3.40.190.10">
    <property type="entry name" value="Periplasmic binding protein-like II"/>
    <property type="match status" value="2"/>
</dbReference>
<keyword evidence="1" id="KW-0479">Metal-binding</keyword>
<dbReference type="GO" id="GO:0015689">
    <property type="term" value="P:molybdate ion transport"/>
    <property type="evidence" value="ECO:0007669"/>
    <property type="project" value="InterPro"/>
</dbReference>
<evidence type="ECO:0000256" key="1">
    <source>
        <dbReference type="ARBA" id="ARBA00022723"/>
    </source>
</evidence>
<gene>
    <name evidence="3" type="ORF">UFOPK3444_01540</name>
</gene>